<reference evidence="6 7" key="1">
    <citation type="submission" date="2018-06" db="EMBL/GenBank/DDBJ databases">
        <title>Draft Genome Sequence of a Novel Marine Bacterium Related to the Verrucomicrobia.</title>
        <authorList>
            <person name="Vosseberg J."/>
            <person name="Martijn J."/>
            <person name="Ettema T.J.G."/>
        </authorList>
    </citation>
    <scope>NUCLEOTIDE SEQUENCE [LARGE SCALE GENOMIC DNA]</scope>
    <source>
        <strain evidence="6">TARA_B100001123</strain>
    </source>
</reference>
<dbReference type="InterPro" id="IPR000917">
    <property type="entry name" value="Sulfatase_N"/>
</dbReference>
<feature type="region of interest" description="Disordered" evidence="4">
    <location>
        <begin position="467"/>
        <end position="494"/>
    </location>
</feature>
<proteinExistence type="inferred from homology"/>
<dbReference type="InterPro" id="IPR017850">
    <property type="entry name" value="Alkaline_phosphatase_core_sf"/>
</dbReference>
<dbReference type="SUPFAM" id="SSF53649">
    <property type="entry name" value="Alkaline phosphatase-like"/>
    <property type="match status" value="1"/>
</dbReference>
<dbReference type="Gene3D" id="3.40.720.10">
    <property type="entry name" value="Alkaline Phosphatase, subunit A"/>
    <property type="match status" value="1"/>
</dbReference>
<evidence type="ECO:0000259" key="5">
    <source>
        <dbReference type="Pfam" id="PF00884"/>
    </source>
</evidence>
<dbReference type="EC" id="3.1.6.1" evidence="6"/>
<dbReference type="GO" id="GO:0046872">
    <property type="term" value="F:metal ion binding"/>
    <property type="evidence" value="ECO:0007669"/>
    <property type="project" value="UniProtKB-KW"/>
</dbReference>
<name>A0A2Z4AGZ6_9BACT</name>
<dbReference type="EMBL" id="CP029803">
    <property type="protein sequence ID" value="AWT59227.1"/>
    <property type="molecule type" value="Genomic_DNA"/>
</dbReference>
<dbReference type="PANTHER" id="PTHR45953:SF1">
    <property type="entry name" value="IDURONATE 2-SULFATASE"/>
    <property type="match status" value="1"/>
</dbReference>
<accession>A0A2Z4AGZ6</accession>
<sequence>MKKKSEERPNVIFIMPDQLRHDFLSCYGASFIHTPNIDSLGSRGILFRNAYSEHPVCVAARASLLTGMNAIKTGVLNNEQFIRPDYRICGLQTWPELLSEAGYYTVGIGKMHFYPWEKHFGFQHRIIAEDKLWGFIEDDYFHILHKAGYSKRDFIKVPEYHKNHMACISPHPWEYNVDHFVGKNTAKWISEYDGEAPFAMMVGFPGPHSPYDPALEYATFDPGDMPEPHPAEAKDTSVMHVPKPVGPNSKRKSWYAVRNEISPTRDTFLMQRACYTGLVAQIDLEVGRILDSLRRKGILENTIIIFSSDHGDYLGDHGLIGKGSYYEAACHVPMLVSHPRFNEAKISEELVTLTDTTATILSLAGIKVPSYMDSRPMPGLGQSNEEARKHVFGILKDRWMLFDGRWKLCKYPKGSHLFDLMEDPGEQLNRAIDPKFSNIFHRLDTILTSEMMRSTYEAGFPERINTAFNSSSPEFGRPGSDRTYPMPWGETHPD</sequence>
<evidence type="ECO:0000256" key="1">
    <source>
        <dbReference type="ARBA" id="ARBA00008779"/>
    </source>
</evidence>
<dbReference type="GO" id="GO:0005737">
    <property type="term" value="C:cytoplasm"/>
    <property type="evidence" value="ECO:0007669"/>
    <property type="project" value="TreeGrafter"/>
</dbReference>
<dbReference type="Pfam" id="PF00884">
    <property type="entry name" value="Sulfatase"/>
    <property type="match status" value="1"/>
</dbReference>
<evidence type="ECO:0000256" key="2">
    <source>
        <dbReference type="ARBA" id="ARBA00022723"/>
    </source>
</evidence>
<evidence type="ECO:0000313" key="6">
    <source>
        <dbReference type="EMBL" id="AWT59227.1"/>
    </source>
</evidence>
<dbReference type="PROSITE" id="PS00149">
    <property type="entry name" value="SULFATASE_2"/>
    <property type="match status" value="1"/>
</dbReference>
<evidence type="ECO:0000256" key="4">
    <source>
        <dbReference type="SAM" id="MobiDB-lite"/>
    </source>
</evidence>
<feature type="domain" description="Sulfatase N-terminal" evidence="5">
    <location>
        <begin position="9"/>
        <end position="366"/>
    </location>
</feature>
<dbReference type="InterPro" id="IPR024607">
    <property type="entry name" value="Sulfatase_CS"/>
</dbReference>
<gene>
    <name evidence="6" type="ORF">DF168_00408</name>
</gene>
<dbReference type="AlphaFoldDB" id="A0A2Z4AGZ6"/>
<evidence type="ECO:0000313" key="7">
    <source>
        <dbReference type="Proteomes" id="UP000247465"/>
    </source>
</evidence>
<evidence type="ECO:0000256" key="3">
    <source>
        <dbReference type="ARBA" id="ARBA00022801"/>
    </source>
</evidence>
<dbReference type="KEGG" id="mtar:DF168_00408"/>
<keyword evidence="2" id="KW-0479">Metal-binding</keyword>
<comment type="similarity">
    <text evidence="1">Belongs to the sulfatase family.</text>
</comment>
<protein>
    <submittedName>
        <fullName evidence="6">Arylsulfatase</fullName>
        <ecNumber evidence="6">3.1.6.1</ecNumber>
    </submittedName>
</protein>
<keyword evidence="3 6" id="KW-0378">Hydrolase</keyword>
<organism evidence="6 7">
    <name type="scientific">Candidatus Moanibacter tarae</name>
    <dbReference type="NCBI Taxonomy" id="2200854"/>
    <lineage>
        <taxon>Bacteria</taxon>
        <taxon>Pseudomonadati</taxon>
        <taxon>Verrucomicrobiota</taxon>
        <taxon>Opitutia</taxon>
        <taxon>Puniceicoccales</taxon>
        <taxon>Puniceicoccales incertae sedis</taxon>
        <taxon>Candidatus Moanibacter</taxon>
    </lineage>
</organism>
<dbReference type="PANTHER" id="PTHR45953">
    <property type="entry name" value="IDURONATE 2-SULFATASE"/>
    <property type="match status" value="1"/>
</dbReference>
<dbReference type="Proteomes" id="UP000247465">
    <property type="component" value="Chromosome"/>
</dbReference>
<dbReference type="GO" id="GO:0004065">
    <property type="term" value="F:arylsulfatase activity"/>
    <property type="evidence" value="ECO:0007669"/>
    <property type="project" value="UniProtKB-EC"/>
</dbReference>